<dbReference type="AlphaFoldDB" id="A0A2M8LEP5"/>
<reference evidence="1 2" key="1">
    <citation type="submission" date="2017-09" db="EMBL/GenBank/DDBJ databases">
        <title>Depth-based differentiation of microbial function through sediment-hosted aquifers and enrichment of novel symbionts in the deep terrestrial subsurface.</title>
        <authorList>
            <person name="Probst A.J."/>
            <person name="Ladd B."/>
            <person name="Jarett J.K."/>
            <person name="Geller-Mcgrath D.E."/>
            <person name="Sieber C.M."/>
            <person name="Emerson J.B."/>
            <person name="Anantharaman K."/>
            <person name="Thomas B.C."/>
            <person name="Malmstrom R."/>
            <person name="Stieglmeier M."/>
            <person name="Klingl A."/>
            <person name="Woyke T."/>
            <person name="Ryan C.M."/>
            <person name="Banfield J.F."/>
        </authorList>
    </citation>
    <scope>NUCLEOTIDE SEQUENCE [LARGE SCALE GENOMIC DNA]</scope>
    <source>
        <strain evidence="1">CG10_big_fil_rev_8_21_14_0_10_48_11</strain>
    </source>
</reference>
<organism evidence="1 2">
    <name type="scientific">Candidatus Uhrbacteria bacterium CG10_big_fil_rev_8_21_14_0_10_48_11</name>
    <dbReference type="NCBI Taxonomy" id="1975037"/>
    <lineage>
        <taxon>Bacteria</taxon>
        <taxon>Candidatus Uhriibacteriota</taxon>
    </lineage>
</organism>
<dbReference type="EMBL" id="PFET01000009">
    <property type="protein sequence ID" value="PJE75856.1"/>
    <property type="molecule type" value="Genomic_DNA"/>
</dbReference>
<gene>
    <name evidence="1" type="ORF">COV04_02840</name>
</gene>
<accession>A0A2M8LEP5</accession>
<evidence type="ECO:0000313" key="2">
    <source>
        <dbReference type="Proteomes" id="UP000231152"/>
    </source>
</evidence>
<name>A0A2M8LEP5_9BACT</name>
<sequence length="143" mass="15776">MFVVVVAMKPDASHGDVNNAVDKLGEFIGRPGRQIRRRSWSEVKAYACKGLAHVATRVTQKIPEMPAPEIQRTPIIPGVTDLPELLRREAEIQDGDVLVFFIPLEGSSEFYTALGSTFQVCGDVRIAAQELSAKSFGRHEVKL</sequence>
<comment type="caution">
    <text evidence="1">The sequence shown here is derived from an EMBL/GenBank/DDBJ whole genome shotgun (WGS) entry which is preliminary data.</text>
</comment>
<protein>
    <submittedName>
        <fullName evidence="1">Uncharacterized protein</fullName>
    </submittedName>
</protein>
<evidence type="ECO:0000313" key="1">
    <source>
        <dbReference type="EMBL" id="PJE75856.1"/>
    </source>
</evidence>
<proteinExistence type="predicted"/>
<dbReference type="Proteomes" id="UP000231152">
    <property type="component" value="Unassembled WGS sequence"/>
</dbReference>